<comment type="caution">
    <text evidence="1">The sequence shown here is derived from an EMBL/GenBank/DDBJ whole genome shotgun (WGS) entry which is preliminary data.</text>
</comment>
<sequence length="32" mass="3943">MIGRFHLDQEGFIRVRRLMHRVFTILTPHMSF</sequence>
<dbReference type="Proteomes" id="UP000324222">
    <property type="component" value="Unassembled WGS sequence"/>
</dbReference>
<name>A0A5B7FBA1_PORTR</name>
<evidence type="ECO:0000313" key="1">
    <source>
        <dbReference type="EMBL" id="MPC42775.1"/>
    </source>
</evidence>
<dbReference type="EMBL" id="VSRR010005564">
    <property type="protein sequence ID" value="MPC42775.1"/>
    <property type="molecule type" value="Genomic_DNA"/>
</dbReference>
<reference evidence="1 2" key="1">
    <citation type="submission" date="2019-05" db="EMBL/GenBank/DDBJ databases">
        <title>Another draft genome of Portunus trituberculatus and its Hox gene families provides insights of decapod evolution.</title>
        <authorList>
            <person name="Jeong J.-H."/>
            <person name="Song I."/>
            <person name="Kim S."/>
            <person name="Choi T."/>
            <person name="Kim D."/>
            <person name="Ryu S."/>
            <person name="Kim W."/>
        </authorList>
    </citation>
    <scope>NUCLEOTIDE SEQUENCE [LARGE SCALE GENOMIC DNA]</scope>
    <source>
        <tissue evidence="1">Muscle</tissue>
    </source>
</reference>
<proteinExistence type="predicted"/>
<protein>
    <submittedName>
        <fullName evidence="1">Uncharacterized protein</fullName>
    </submittedName>
</protein>
<accession>A0A5B7FBA1</accession>
<organism evidence="1 2">
    <name type="scientific">Portunus trituberculatus</name>
    <name type="common">Swimming crab</name>
    <name type="synonym">Neptunus trituberculatus</name>
    <dbReference type="NCBI Taxonomy" id="210409"/>
    <lineage>
        <taxon>Eukaryota</taxon>
        <taxon>Metazoa</taxon>
        <taxon>Ecdysozoa</taxon>
        <taxon>Arthropoda</taxon>
        <taxon>Crustacea</taxon>
        <taxon>Multicrustacea</taxon>
        <taxon>Malacostraca</taxon>
        <taxon>Eumalacostraca</taxon>
        <taxon>Eucarida</taxon>
        <taxon>Decapoda</taxon>
        <taxon>Pleocyemata</taxon>
        <taxon>Brachyura</taxon>
        <taxon>Eubrachyura</taxon>
        <taxon>Portunoidea</taxon>
        <taxon>Portunidae</taxon>
        <taxon>Portuninae</taxon>
        <taxon>Portunus</taxon>
    </lineage>
</organism>
<evidence type="ECO:0000313" key="2">
    <source>
        <dbReference type="Proteomes" id="UP000324222"/>
    </source>
</evidence>
<gene>
    <name evidence="1" type="ORF">E2C01_036406</name>
</gene>
<keyword evidence="2" id="KW-1185">Reference proteome</keyword>
<dbReference type="AlphaFoldDB" id="A0A5B7FBA1"/>